<keyword evidence="5 6" id="KW-0472">Membrane</keyword>
<dbReference type="PANTHER" id="PTHR19432">
    <property type="entry name" value="SUGAR TRANSPORTER"/>
    <property type="match status" value="1"/>
</dbReference>
<evidence type="ECO:0000256" key="6">
    <source>
        <dbReference type="SAM" id="Phobius"/>
    </source>
</evidence>
<reference evidence="7 8" key="2">
    <citation type="journal article" date="2024" name="G3 (Bethesda)">
        <title>The genome of the cryopelagic Antarctic bald notothen, Trematomus borchgrevinki.</title>
        <authorList>
            <person name="Rayamajhi N."/>
            <person name="Rivera-Colon A.G."/>
            <person name="Minhas B.F."/>
            <person name="Cheng C.C."/>
            <person name="Catchen J.M."/>
        </authorList>
    </citation>
    <scope>NUCLEOTIDE SEQUENCE [LARGE SCALE GENOMIC DNA]</scope>
    <source>
        <strain evidence="7">AGRC-2024</strain>
    </source>
</reference>
<name>A0ABD2H0B1_PAGBO</name>
<evidence type="ECO:0000256" key="4">
    <source>
        <dbReference type="ARBA" id="ARBA00022989"/>
    </source>
</evidence>
<evidence type="ECO:0000313" key="7">
    <source>
        <dbReference type="EMBL" id="KAL3059246.1"/>
    </source>
</evidence>
<protein>
    <recommendedName>
        <fullName evidence="9">MFS transporter</fullName>
    </recommendedName>
</protein>
<evidence type="ECO:0000256" key="5">
    <source>
        <dbReference type="ARBA" id="ARBA00023136"/>
    </source>
</evidence>
<reference evidence="7 8" key="1">
    <citation type="journal article" date="2022" name="G3 (Bethesda)">
        <title>Evaluating Illumina-, Nanopore-, and PacBio-based genome assembly strategies with the bald notothen, Trematomus borchgrevinki.</title>
        <authorList>
            <person name="Rayamajhi N."/>
            <person name="Cheng C.C."/>
            <person name="Catchen J.M."/>
        </authorList>
    </citation>
    <scope>NUCLEOTIDE SEQUENCE [LARGE SCALE GENOMIC DNA]</scope>
    <source>
        <strain evidence="7">AGRC-2024</strain>
    </source>
</reference>
<sequence length="68" mass="7545">MEKENPLRMMLMVCTISFGLEMCIAVGNVYVPPLLMQRGMEKQHMTMVFAGALILALIFLPVIGAESD</sequence>
<dbReference type="Proteomes" id="UP001619887">
    <property type="component" value="Unassembled WGS sequence"/>
</dbReference>
<dbReference type="AlphaFoldDB" id="A0ABD2H0B1"/>
<comment type="caution">
    <text evidence="7">The sequence shown here is derived from an EMBL/GenBank/DDBJ whole genome shotgun (WGS) entry which is preliminary data.</text>
</comment>
<organism evidence="7 8">
    <name type="scientific">Pagothenia borchgrevinki</name>
    <name type="common">Bald rockcod</name>
    <name type="synonym">Trematomus borchgrevinki</name>
    <dbReference type="NCBI Taxonomy" id="8213"/>
    <lineage>
        <taxon>Eukaryota</taxon>
        <taxon>Metazoa</taxon>
        <taxon>Chordata</taxon>
        <taxon>Craniata</taxon>
        <taxon>Vertebrata</taxon>
        <taxon>Euteleostomi</taxon>
        <taxon>Actinopterygii</taxon>
        <taxon>Neopterygii</taxon>
        <taxon>Teleostei</taxon>
        <taxon>Neoteleostei</taxon>
        <taxon>Acanthomorphata</taxon>
        <taxon>Eupercaria</taxon>
        <taxon>Perciformes</taxon>
        <taxon>Notothenioidei</taxon>
        <taxon>Nototheniidae</taxon>
        <taxon>Pagothenia</taxon>
    </lineage>
</organism>
<feature type="transmembrane region" description="Helical" evidence="6">
    <location>
        <begin position="9"/>
        <end position="31"/>
    </location>
</feature>
<dbReference type="InterPro" id="IPR036259">
    <property type="entry name" value="MFS_trans_sf"/>
</dbReference>
<dbReference type="EMBL" id="JBIYXZ010002074">
    <property type="protein sequence ID" value="KAL3059246.1"/>
    <property type="molecule type" value="Genomic_DNA"/>
</dbReference>
<keyword evidence="3 6" id="KW-0812">Transmembrane</keyword>
<evidence type="ECO:0000256" key="2">
    <source>
        <dbReference type="ARBA" id="ARBA00022448"/>
    </source>
</evidence>
<evidence type="ECO:0000256" key="1">
    <source>
        <dbReference type="ARBA" id="ARBA00004141"/>
    </source>
</evidence>
<dbReference type="PANTHER" id="PTHR19432:SF37">
    <property type="entry name" value="SOLUTE CARRIER FAMILY 45 MEMBER 3"/>
    <property type="match status" value="1"/>
</dbReference>
<keyword evidence="8" id="KW-1185">Reference proteome</keyword>
<evidence type="ECO:0000256" key="3">
    <source>
        <dbReference type="ARBA" id="ARBA00022692"/>
    </source>
</evidence>
<evidence type="ECO:0000313" key="8">
    <source>
        <dbReference type="Proteomes" id="UP001619887"/>
    </source>
</evidence>
<proteinExistence type="predicted"/>
<evidence type="ECO:0008006" key="9">
    <source>
        <dbReference type="Google" id="ProtNLM"/>
    </source>
</evidence>
<accession>A0ABD2H0B1</accession>
<keyword evidence="4 6" id="KW-1133">Transmembrane helix</keyword>
<gene>
    <name evidence="7" type="ORF">OYC64_011213</name>
</gene>
<feature type="transmembrane region" description="Helical" evidence="6">
    <location>
        <begin position="43"/>
        <end position="63"/>
    </location>
</feature>
<keyword evidence="2" id="KW-0813">Transport</keyword>
<comment type="subcellular location">
    <subcellularLocation>
        <location evidence="1">Membrane</location>
        <topology evidence="1">Multi-pass membrane protein</topology>
    </subcellularLocation>
</comment>
<dbReference type="GO" id="GO:0016020">
    <property type="term" value="C:membrane"/>
    <property type="evidence" value="ECO:0007669"/>
    <property type="project" value="UniProtKB-SubCell"/>
</dbReference>
<dbReference type="SUPFAM" id="SSF103473">
    <property type="entry name" value="MFS general substrate transporter"/>
    <property type="match status" value="1"/>
</dbReference>